<dbReference type="KEGG" id="nib:GU926_14320"/>
<dbReference type="EMBL" id="CP047897">
    <property type="protein sequence ID" value="QHL88546.1"/>
    <property type="molecule type" value="Genomic_DNA"/>
</dbReference>
<dbReference type="RefSeq" id="WP_160693069.1">
    <property type="nucleotide sequence ID" value="NZ_CP047897.1"/>
</dbReference>
<evidence type="ECO:0000313" key="1">
    <source>
        <dbReference type="EMBL" id="QHL88546.1"/>
    </source>
</evidence>
<evidence type="ECO:0000313" key="2">
    <source>
        <dbReference type="Proteomes" id="UP000464214"/>
    </source>
</evidence>
<reference evidence="1 2" key="1">
    <citation type="submission" date="2020-01" db="EMBL/GenBank/DDBJ databases">
        <authorList>
            <person name="Kim M."/>
        </authorList>
    </citation>
    <scope>NUCLEOTIDE SEQUENCE [LARGE SCALE GENOMIC DNA]</scope>
    <source>
        <strain evidence="1 2">BT10</strain>
    </source>
</reference>
<keyword evidence="2" id="KW-1185">Reference proteome</keyword>
<gene>
    <name evidence="1" type="ORF">GU926_14320</name>
</gene>
<proteinExistence type="predicted"/>
<dbReference type="AlphaFoldDB" id="A0A6P1P2B2"/>
<dbReference type="Proteomes" id="UP000464214">
    <property type="component" value="Chromosome"/>
</dbReference>
<organism evidence="1 2">
    <name type="scientific">Nibribacter ruber</name>
    <dbReference type="NCBI Taxonomy" id="2698458"/>
    <lineage>
        <taxon>Bacteria</taxon>
        <taxon>Pseudomonadati</taxon>
        <taxon>Bacteroidota</taxon>
        <taxon>Cytophagia</taxon>
        <taxon>Cytophagales</taxon>
        <taxon>Hymenobacteraceae</taxon>
        <taxon>Nibribacter</taxon>
    </lineage>
</organism>
<name>A0A6P1P2B2_9BACT</name>
<sequence>MKQFESNILPFITDNTLVFSTSRKSKCSIEMDRFLREFRLIAAITTDYNSNQAYYFESNLDTNITMRIQLMNRTISCILAPNSYFEKHLTDIFLQQQDSLSLE</sequence>
<accession>A0A6P1P2B2</accession>
<protein>
    <submittedName>
        <fullName evidence="1">Uncharacterized protein</fullName>
    </submittedName>
</protein>